<keyword evidence="1" id="KW-1133">Transmembrane helix</keyword>
<organism evidence="2 3">
    <name type="scientific">Legionella quinlivanii</name>
    <dbReference type="NCBI Taxonomy" id="45073"/>
    <lineage>
        <taxon>Bacteria</taxon>
        <taxon>Pseudomonadati</taxon>
        <taxon>Pseudomonadota</taxon>
        <taxon>Gammaproteobacteria</taxon>
        <taxon>Legionellales</taxon>
        <taxon>Legionellaceae</taxon>
        <taxon>Legionella</taxon>
    </lineage>
</organism>
<sequence>MKLTPSMDWNFIKSIFDPREIIFPFTLRKLFFFLFYALLIAAVVAVETNVGFFEYLVRAVKSNLIPLMAILYGFEPLLMLVTMAFTRYPDKLPEVSEKAPEPADLEIQLEEENTQAAIKAHNKKMAVIIVAHNSSKEIEATLRAYLKIVEPEQIYIIDNGNSEQPTDNTLSIAKSVSEQINYYWHNRGNKTVAQFTGLILAQADHHEFALMSDDDVHPPSNFKFNESLLENEKFKGIFYPIMAISKQEKPSRLVQFQSIEYKQADHFKMFEDRFHGALYPHGAIALWKISVLLRTLLTHSTRFIAEDLETGIRAARLGYRQRFDANYVFPTEVPTTVLGPDQNLYKQRARGWSMGIHTMNIELLRNFFTEWNLKPADVAALKASQMYTLYNNYVDWTRLLVMIISANDPTYWGKLAAVIAGQQAMTMFWHYAKLRNRPDLQHDFLTLTTMFFYRLLLTAFTNIGLVRLLLVYLPNLSPAKTIEELLKSGEFKNLPVELPEFLASLIAPPKEDAKSENAPGFKDSLYSFFWKKPVSIKPSITIEEVVETKHTEIELVSDTPSSP</sequence>
<keyword evidence="1" id="KW-0472">Membrane</keyword>
<dbReference type="PANTHER" id="PTHR43630:SF2">
    <property type="entry name" value="GLYCOSYLTRANSFERASE"/>
    <property type="match status" value="1"/>
</dbReference>
<accession>A0A364LJ22</accession>
<dbReference type="AlphaFoldDB" id="A0A364LJ22"/>
<dbReference type="Proteomes" id="UP000249458">
    <property type="component" value="Unassembled WGS sequence"/>
</dbReference>
<evidence type="ECO:0000313" key="3">
    <source>
        <dbReference type="Proteomes" id="UP000249458"/>
    </source>
</evidence>
<dbReference type="PANTHER" id="PTHR43630">
    <property type="entry name" value="POLY-BETA-1,6-N-ACETYL-D-GLUCOSAMINE SYNTHASE"/>
    <property type="match status" value="1"/>
</dbReference>
<evidence type="ECO:0000313" key="2">
    <source>
        <dbReference type="EMBL" id="RAP36423.1"/>
    </source>
</evidence>
<dbReference type="Pfam" id="PF13641">
    <property type="entry name" value="Glyco_tranf_2_3"/>
    <property type="match status" value="1"/>
</dbReference>
<protein>
    <recommendedName>
        <fullName evidence="4">Glycosyl transferase family 2</fullName>
    </recommendedName>
</protein>
<dbReference type="SUPFAM" id="SSF53448">
    <property type="entry name" value="Nucleotide-diphospho-sugar transferases"/>
    <property type="match status" value="1"/>
</dbReference>
<evidence type="ECO:0000256" key="1">
    <source>
        <dbReference type="SAM" id="Phobius"/>
    </source>
</evidence>
<evidence type="ECO:0008006" key="4">
    <source>
        <dbReference type="Google" id="ProtNLM"/>
    </source>
</evidence>
<dbReference type="InterPro" id="IPR029044">
    <property type="entry name" value="Nucleotide-diphossugar_trans"/>
</dbReference>
<feature type="transmembrane region" description="Helical" evidence="1">
    <location>
        <begin position="21"/>
        <end position="44"/>
    </location>
</feature>
<reference evidence="2 3" key="1">
    <citation type="submission" date="2017-02" db="EMBL/GenBank/DDBJ databases">
        <title>Legionella quilivanii strain from human: case report and whole genome sequencing analysis.</title>
        <authorList>
            <person name="Lalancette C."/>
            <person name="Leduc J.-M."/>
            <person name="Levesque S."/>
            <person name="Fournier E."/>
            <person name="Saoud J."/>
            <person name="Faucher S.P."/>
            <person name="Bernard K."/>
            <person name="Martineau C."/>
            <person name="Longtin J."/>
        </authorList>
    </citation>
    <scope>NUCLEOTIDE SEQUENCE [LARGE SCALE GENOMIC DNA]</scope>
    <source>
        <strain evidence="2 3">ID143958</strain>
    </source>
</reference>
<feature type="transmembrane region" description="Helical" evidence="1">
    <location>
        <begin position="64"/>
        <end position="85"/>
    </location>
</feature>
<keyword evidence="1" id="KW-0812">Transmembrane</keyword>
<proteinExistence type="predicted"/>
<comment type="caution">
    <text evidence="2">The sequence shown here is derived from an EMBL/GenBank/DDBJ whole genome shotgun (WGS) entry which is preliminary data.</text>
</comment>
<dbReference type="Gene3D" id="3.90.550.10">
    <property type="entry name" value="Spore Coat Polysaccharide Biosynthesis Protein SpsA, Chain A"/>
    <property type="match status" value="1"/>
</dbReference>
<gene>
    <name evidence="2" type="ORF">B1207_09810</name>
</gene>
<name>A0A364LJ22_9GAMM</name>
<dbReference type="EMBL" id="MVJN01000006">
    <property type="protein sequence ID" value="RAP36423.1"/>
    <property type="molecule type" value="Genomic_DNA"/>
</dbReference>